<sequence>MEYWPGGSKSSQEVPIPGPSFPGRHRLWLLLLLALVVSRKTVLEADLQVASLASAVIGKCENLLAKRNRAGGFLLLFRVAVPGLVVPLKQHLEFFFAVVAGGLYGGGADFTNHNLPAVVIGFGALVGLVGPMFKAKHLMATGAIEMEEIELVAIGVLAMYSQIWKSFCSS</sequence>
<comment type="caution">
    <text evidence="2">The sequence shown here is derived from an EMBL/GenBank/DDBJ whole genome shotgun (WGS) entry which is preliminary data.</text>
</comment>
<reference evidence="2 3" key="1">
    <citation type="journal article" date="2023" name="G3 (Bethesda)">
        <title>A chromosome-length genome assembly and annotation of blackberry (Rubus argutus, cv. 'Hillquist').</title>
        <authorList>
            <person name="Bruna T."/>
            <person name="Aryal R."/>
            <person name="Dudchenko O."/>
            <person name="Sargent D.J."/>
            <person name="Mead D."/>
            <person name="Buti M."/>
            <person name="Cavallini A."/>
            <person name="Hytonen T."/>
            <person name="Andres J."/>
            <person name="Pham M."/>
            <person name="Weisz D."/>
            <person name="Mascagni F."/>
            <person name="Usai G."/>
            <person name="Natali L."/>
            <person name="Bassil N."/>
            <person name="Fernandez G.E."/>
            <person name="Lomsadze A."/>
            <person name="Armour M."/>
            <person name="Olukolu B."/>
            <person name="Poorten T."/>
            <person name="Britton C."/>
            <person name="Davik J."/>
            <person name="Ashrafi H."/>
            <person name="Aiden E.L."/>
            <person name="Borodovsky M."/>
            <person name="Worthington M."/>
        </authorList>
    </citation>
    <scope>NUCLEOTIDE SEQUENCE [LARGE SCALE GENOMIC DNA]</scope>
    <source>
        <strain evidence="2">PI 553951</strain>
    </source>
</reference>
<evidence type="ECO:0000313" key="3">
    <source>
        <dbReference type="Proteomes" id="UP001457282"/>
    </source>
</evidence>
<name>A0AAW1WMR9_RUBAR</name>
<protein>
    <submittedName>
        <fullName evidence="2">Uncharacterized protein</fullName>
    </submittedName>
</protein>
<evidence type="ECO:0000256" key="1">
    <source>
        <dbReference type="SAM" id="SignalP"/>
    </source>
</evidence>
<keyword evidence="3" id="KW-1185">Reference proteome</keyword>
<dbReference type="AlphaFoldDB" id="A0AAW1WMR9"/>
<accession>A0AAW1WMR9</accession>
<organism evidence="2 3">
    <name type="scientific">Rubus argutus</name>
    <name type="common">Southern blackberry</name>
    <dbReference type="NCBI Taxonomy" id="59490"/>
    <lineage>
        <taxon>Eukaryota</taxon>
        <taxon>Viridiplantae</taxon>
        <taxon>Streptophyta</taxon>
        <taxon>Embryophyta</taxon>
        <taxon>Tracheophyta</taxon>
        <taxon>Spermatophyta</taxon>
        <taxon>Magnoliopsida</taxon>
        <taxon>eudicotyledons</taxon>
        <taxon>Gunneridae</taxon>
        <taxon>Pentapetalae</taxon>
        <taxon>rosids</taxon>
        <taxon>fabids</taxon>
        <taxon>Rosales</taxon>
        <taxon>Rosaceae</taxon>
        <taxon>Rosoideae</taxon>
        <taxon>Rosoideae incertae sedis</taxon>
        <taxon>Rubus</taxon>
    </lineage>
</organism>
<dbReference type="Proteomes" id="UP001457282">
    <property type="component" value="Unassembled WGS sequence"/>
</dbReference>
<feature type="chain" id="PRO_5043833760" evidence="1">
    <location>
        <begin position="39"/>
        <end position="170"/>
    </location>
</feature>
<dbReference type="EMBL" id="JBEDUW010000006">
    <property type="protein sequence ID" value="KAK9925206.1"/>
    <property type="molecule type" value="Genomic_DNA"/>
</dbReference>
<proteinExistence type="predicted"/>
<gene>
    <name evidence="2" type="ORF">M0R45_033538</name>
</gene>
<feature type="signal peptide" evidence="1">
    <location>
        <begin position="1"/>
        <end position="38"/>
    </location>
</feature>
<keyword evidence="1" id="KW-0732">Signal</keyword>
<evidence type="ECO:0000313" key="2">
    <source>
        <dbReference type="EMBL" id="KAK9925206.1"/>
    </source>
</evidence>